<dbReference type="GeneID" id="71691001"/>
<evidence type="ECO:0000256" key="1">
    <source>
        <dbReference type="ARBA" id="ARBA00010873"/>
    </source>
</evidence>
<dbReference type="PANTHER" id="PTHR43236:SF2">
    <property type="entry name" value="BLL0069 PROTEIN"/>
    <property type="match status" value="1"/>
</dbReference>
<gene>
    <name evidence="6" type="ORF">XVE_2859</name>
    <name evidence="5" type="ORF">XVE_4130</name>
</gene>
<dbReference type="Gene3D" id="1.10.10.2910">
    <property type="match status" value="1"/>
</dbReference>
<dbReference type="eggNOG" id="COG0507">
    <property type="taxonomic scope" value="Bacteria"/>
</dbReference>
<evidence type="ECO:0000256" key="2">
    <source>
        <dbReference type="ARBA" id="ARBA00022971"/>
    </source>
</evidence>
<protein>
    <submittedName>
        <fullName evidence="6">Putative Zn peptidase</fullName>
    </submittedName>
</protein>
<dbReference type="Gene3D" id="3.30.930.30">
    <property type="match status" value="1"/>
</dbReference>
<dbReference type="Pfam" id="PF06114">
    <property type="entry name" value="Peptidase_M78"/>
    <property type="match status" value="1"/>
</dbReference>
<evidence type="ECO:0000259" key="4">
    <source>
        <dbReference type="Pfam" id="PF06114"/>
    </source>
</evidence>
<dbReference type="EMBL" id="AEQV01000190">
    <property type="protein sequence ID" value="EGD07667.1"/>
    <property type="molecule type" value="Genomic_DNA"/>
</dbReference>
<dbReference type="AlphaFoldDB" id="F0BF78"/>
<name>F0BF78_9XANT</name>
<dbReference type="RefSeq" id="WP_005993690.1">
    <property type="nucleotide sequence ID" value="NZ_AEQV01000098.1"/>
</dbReference>
<feature type="domain" description="IrrE N-terminal-like" evidence="4">
    <location>
        <begin position="228"/>
        <end position="341"/>
    </location>
</feature>
<evidence type="ECO:0000313" key="6">
    <source>
        <dbReference type="EMBL" id="EGD08881.1"/>
    </source>
</evidence>
<dbReference type="InterPro" id="IPR005053">
    <property type="entry name" value="MobA_MobL"/>
</dbReference>
<dbReference type="InterPro" id="IPR052345">
    <property type="entry name" value="Rad_response_metalloprotease"/>
</dbReference>
<feature type="domain" description="MobA/MobL protein" evidence="3">
    <location>
        <begin position="18"/>
        <end position="207"/>
    </location>
</feature>
<sequence length="477" mass="53394">MAIYHATMKSFSRGNGDSSVAAAAYRAGFDLLDTSTGLGHNYSHRGGVDFHQMLAPKGAPSWCFDAQYFWNANEAAETRKNARVCREVEVSLPHQLDPHQRRVLALALGQLLVERFQVAVLVAVHTPSKLGDQRNHHVHLLMSARQVGPGGLGERACAEFDARQGGGTRALRQIRRDIATVINAHLKNAGNAARVDHRSLRAQAQEAARNGEFERARELTRRPGKHLGKAKVAVMRYTVPGKNGKSIITVNELESAERQRFTICHEIAHVVLGLPSKHEEVPQWGYAKRDPNEVFCDVFASELLMPYKEWLASVPKDEPSLALIEQMAVRFGTSFPAAASRYASLTDYPCAFVTMERGVVRYSVLSKALREVKAWIPPRASIPSGSVTYRLRELGGNGTDSDWVPQDIWFENWEKGLELCEIGRHFSLRDTTTSLLWFDQEELPEVEHDRFGKRWEDDGGLPELTGELTWGKGTRHR</sequence>
<dbReference type="PANTHER" id="PTHR43236">
    <property type="entry name" value="ANTITOXIN HIGA1"/>
    <property type="match status" value="1"/>
</dbReference>
<accession>F0BF78</accession>
<evidence type="ECO:0000259" key="3">
    <source>
        <dbReference type="Pfam" id="PF03389"/>
    </source>
</evidence>
<dbReference type="EMBL" id="AEQV01000098">
    <property type="protein sequence ID" value="EGD08881.1"/>
    <property type="molecule type" value="Genomic_DNA"/>
</dbReference>
<dbReference type="InterPro" id="IPR010359">
    <property type="entry name" value="IrrE_HExxH"/>
</dbReference>
<reference evidence="6 7" key="1">
    <citation type="journal article" date="2011" name="BMC Genomics">
        <title>Comparative genomics reveals diversity among xanthomonads infecting tomato and pepper.</title>
        <authorList>
            <person name="Potnis N."/>
            <person name="Krasileva K."/>
            <person name="Chow V."/>
            <person name="Almeida N.F."/>
            <person name="Patil P.B."/>
            <person name="Ryan R.P."/>
            <person name="Sharlach M."/>
            <person name="Behlau F."/>
            <person name="Dow J.M."/>
            <person name="Momol M.T."/>
            <person name="White F.F."/>
            <person name="Preston J.F."/>
            <person name="Vinatzer B.A."/>
            <person name="Koebnik R."/>
            <person name="Setubal J.C."/>
            <person name="Norman D.J."/>
            <person name="Staskawicz B.J."/>
            <person name="Jones J.B."/>
        </authorList>
    </citation>
    <scope>NUCLEOTIDE SEQUENCE [LARGE SCALE GENOMIC DNA]</scope>
    <source>
        <strain evidence="6 7">ATCC 35937</strain>
    </source>
</reference>
<comment type="similarity">
    <text evidence="1">Belongs to the MobA/MobL family.</text>
</comment>
<keyword evidence="2" id="KW-0184">Conjugation</keyword>
<evidence type="ECO:0000313" key="5">
    <source>
        <dbReference type="EMBL" id="EGD07667.1"/>
    </source>
</evidence>
<dbReference type="Proteomes" id="UP000003299">
    <property type="component" value="Unassembled WGS sequence"/>
</dbReference>
<comment type="caution">
    <text evidence="6">The sequence shown here is derived from an EMBL/GenBank/DDBJ whole genome shotgun (WGS) entry which is preliminary data.</text>
</comment>
<proteinExistence type="inferred from homology"/>
<evidence type="ECO:0000313" key="7">
    <source>
        <dbReference type="Proteomes" id="UP000003299"/>
    </source>
</evidence>
<dbReference type="Pfam" id="PF03389">
    <property type="entry name" value="MobA_MobL"/>
    <property type="match status" value="1"/>
</dbReference>
<dbReference type="eggNOG" id="COG2856">
    <property type="taxonomic scope" value="Bacteria"/>
</dbReference>
<dbReference type="KEGG" id="xve:BJD12_00375"/>
<organism evidence="6 7">
    <name type="scientific">Xanthomonas vesicatoria ATCC 35937</name>
    <dbReference type="NCBI Taxonomy" id="925775"/>
    <lineage>
        <taxon>Bacteria</taxon>
        <taxon>Pseudomonadati</taxon>
        <taxon>Pseudomonadota</taxon>
        <taxon>Gammaproteobacteria</taxon>
        <taxon>Lysobacterales</taxon>
        <taxon>Lysobacteraceae</taxon>
        <taxon>Xanthomonas</taxon>
    </lineage>
</organism>